<dbReference type="InterPro" id="IPR048274">
    <property type="entry name" value="MC_hydratase"/>
</dbReference>
<dbReference type="SUPFAM" id="SSF54637">
    <property type="entry name" value="Thioesterase/thiol ester dehydrase-isomerase"/>
    <property type="match status" value="1"/>
</dbReference>
<keyword evidence="1" id="KW-0614">Plasmid</keyword>
<sequence>MNRERAVTQHIRQRAKLWPKGRLFEDFEVGKTFAHHWGRTITESETLLFTTLTLSYNPLYFNRAFANAHGHPDIVVNPQLIFNTVLGLSVEDCSEIGGPFLGVYGLKYHRQVYPGVTITASSKTTEARISSSNPANGIVTWESEGLDENGEVVVSFRRSNLIRLRAAGEA</sequence>
<dbReference type="InterPro" id="IPR052342">
    <property type="entry name" value="MCH/BMMD"/>
</dbReference>
<gene>
    <name evidence="1" type="ORF">AWL63_23770</name>
</gene>
<dbReference type="PANTHER" id="PTHR43664">
    <property type="entry name" value="MONOAMINE OXIDASE-RELATED"/>
    <property type="match status" value="1"/>
</dbReference>
<name>A0A1B3ZIQ8_9SPHN</name>
<dbReference type="GO" id="GO:0016829">
    <property type="term" value="F:lyase activity"/>
    <property type="evidence" value="ECO:0007669"/>
    <property type="project" value="InterPro"/>
</dbReference>
<dbReference type="CDD" id="cd03451">
    <property type="entry name" value="FkbR2"/>
    <property type="match status" value="1"/>
</dbReference>
<evidence type="ECO:0000313" key="2">
    <source>
        <dbReference type="Proteomes" id="UP000094256"/>
    </source>
</evidence>
<dbReference type="KEGG" id="span:AWL63_23770"/>
<dbReference type="AlphaFoldDB" id="A0A1B3ZIQ8"/>
<accession>A0A1B3ZIQ8</accession>
<dbReference type="Pfam" id="PF19315">
    <property type="entry name" value="MC_hydratase"/>
    <property type="match status" value="1"/>
</dbReference>
<geneLocation type="plasmid" evidence="2"/>
<dbReference type="Gene3D" id="3.10.129.10">
    <property type="entry name" value="Hotdog Thioesterase"/>
    <property type="match status" value="1"/>
</dbReference>
<dbReference type="Proteomes" id="UP000094256">
    <property type="component" value="Plasmid unnamed"/>
</dbReference>
<dbReference type="EMBL" id="CP014169">
    <property type="protein sequence ID" value="AOH87311.1"/>
    <property type="molecule type" value="Genomic_DNA"/>
</dbReference>
<organism evidence="1 2">
    <name type="scientific">Sphingomonas panacis</name>
    <dbReference type="NCBI Taxonomy" id="1560345"/>
    <lineage>
        <taxon>Bacteria</taxon>
        <taxon>Pseudomonadati</taxon>
        <taxon>Pseudomonadota</taxon>
        <taxon>Alphaproteobacteria</taxon>
        <taxon>Sphingomonadales</taxon>
        <taxon>Sphingomonadaceae</taxon>
        <taxon>Sphingomonas</taxon>
    </lineage>
</organism>
<evidence type="ECO:0000313" key="1">
    <source>
        <dbReference type="EMBL" id="AOH87311.1"/>
    </source>
</evidence>
<reference evidence="1 2" key="1">
    <citation type="submission" date="2016-01" db="EMBL/GenBank/DDBJ databases">
        <title>Complete genome and mega plasmid sequence of Sphingomonas panacis DCY99 elicits systemic resistance in rice to Xanthomonas oryzae.</title>
        <authorList>
            <person name="Kim Y.J."/>
            <person name="Yang D.C."/>
            <person name="Sing P."/>
        </authorList>
    </citation>
    <scope>NUCLEOTIDE SEQUENCE [LARGE SCALE GENOMIC DNA]</scope>
    <source>
        <strain evidence="1 2">DCY99</strain>
        <plasmid evidence="2">Plasmid</plasmid>
    </source>
</reference>
<keyword evidence="2" id="KW-1185">Reference proteome</keyword>
<proteinExistence type="predicted"/>
<dbReference type="PANTHER" id="PTHR43664:SF1">
    <property type="entry name" value="BETA-METHYLMALYL-COA DEHYDRATASE"/>
    <property type="match status" value="1"/>
</dbReference>
<dbReference type="InterPro" id="IPR029069">
    <property type="entry name" value="HotDog_dom_sf"/>
</dbReference>
<protein>
    <submittedName>
        <fullName evidence="1">Dehydratase</fullName>
    </submittedName>
</protein>